<evidence type="ECO:0000313" key="2">
    <source>
        <dbReference type="EMBL" id="GAA3738913.1"/>
    </source>
</evidence>
<protein>
    <submittedName>
        <fullName evidence="2">NAD(P)H-binding protein</fullName>
    </submittedName>
</protein>
<dbReference type="InterPro" id="IPR051606">
    <property type="entry name" value="Polyketide_Oxido-like"/>
</dbReference>
<dbReference type="Proteomes" id="UP001501367">
    <property type="component" value="Unassembled WGS sequence"/>
</dbReference>
<dbReference type="PANTHER" id="PTHR43355">
    <property type="entry name" value="FLAVIN REDUCTASE (NADPH)"/>
    <property type="match status" value="1"/>
</dbReference>
<dbReference type="Gene3D" id="3.40.50.720">
    <property type="entry name" value="NAD(P)-binding Rossmann-like Domain"/>
    <property type="match status" value="1"/>
</dbReference>
<sequence>MKIIIFGATGTVGQELVKQAIAQGHQVTAFVRNPEKMQHVVNTNLILYKGDVLNAKQVENAIKNQDAVLCALGDGRTGTIRAAGTKTIIEAMENTGIKRLICQTTLGMGESYANLNFVWKHIMFGMLLKKAFADHKLQEHYILNSDLDYSIVRPSAFTDGEITNQFKIGFDGNLKGLNLKISRADVANFMLQQVLAKEYLKKAVSISN</sequence>
<dbReference type="InterPro" id="IPR036291">
    <property type="entry name" value="NAD(P)-bd_dom_sf"/>
</dbReference>
<dbReference type="EMBL" id="BAABDT010000004">
    <property type="protein sequence ID" value="GAA3738913.1"/>
    <property type="molecule type" value="Genomic_DNA"/>
</dbReference>
<dbReference type="SUPFAM" id="SSF51735">
    <property type="entry name" value="NAD(P)-binding Rossmann-fold domains"/>
    <property type="match status" value="1"/>
</dbReference>
<accession>A0ABP7FLF9</accession>
<evidence type="ECO:0000313" key="3">
    <source>
        <dbReference type="Proteomes" id="UP001501367"/>
    </source>
</evidence>
<dbReference type="InterPro" id="IPR016040">
    <property type="entry name" value="NAD(P)-bd_dom"/>
</dbReference>
<dbReference type="RefSeq" id="WP_198858066.1">
    <property type="nucleotide sequence ID" value="NZ_BAABDT010000004.1"/>
</dbReference>
<proteinExistence type="predicted"/>
<feature type="domain" description="NAD(P)-binding" evidence="1">
    <location>
        <begin position="7"/>
        <end position="194"/>
    </location>
</feature>
<gene>
    <name evidence="2" type="ORF">GCM10022422_22980</name>
</gene>
<dbReference type="Pfam" id="PF13460">
    <property type="entry name" value="NAD_binding_10"/>
    <property type="match status" value="1"/>
</dbReference>
<name>A0ABP7FLF9_9FLAO</name>
<reference evidence="3" key="1">
    <citation type="journal article" date="2019" name="Int. J. Syst. Evol. Microbiol.">
        <title>The Global Catalogue of Microorganisms (GCM) 10K type strain sequencing project: providing services to taxonomists for standard genome sequencing and annotation.</title>
        <authorList>
            <consortium name="The Broad Institute Genomics Platform"/>
            <consortium name="The Broad Institute Genome Sequencing Center for Infectious Disease"/>
            <person name="Wu L."/>
            <person name="Ma J."/>
        </authorList>
    </citation>
    <scope>NUCLEOTIDE SEQUENCE [LARGE SCALE GENOMIC DNA]</scope>
    <source>
        <strain evidence="3">JCM 17336</strain>
    </source>
</reference>
<dbReference type="CDD" id="cd05244">
    <property type="entry name" value="BVR-B_like_SDR_a"/>
    <property type="match status" value="1"/>
</dbReference>
<dbReference type="PANTHER" id="PTHR43355:SF2">
    <property type="entry name" value="FLAVIN REDUCTASE (NADPH)"/>
    <property type="match status" value="1"/>
</dbReference>
<evidence type="ECO:0000259" key="1">
    <source>
        <dbReference type="Pfam" id="PF13460"/>
    </source>
</evidence>
<keyword evidence="3" id="KW-1185">Reference proteome</keyword>
<comment type="caution">
    <text evidence="2">The sequence shown here is derived from an EMBL/GenBank/DDBJ whole genome shotgun (WGS) entry which is preliminary data.</text>
</comment>
<organism evidence="2 3">
    <name type="scientific">Flavobacterium ginsengisoli</name>
    <dbReference type="NCBI Taxonomy" id="871694"/>
    <lineage>
        <taxon>Bacteria</taxon>
        <taxon>Pseudomonadati</taxon>
        <taxon>Bacteroidota</taxon>
        <taxon>Flavobacteriia</taxon>
        <taxon>Flavobacteriales</taxon>
        <taxon>Flavobacteriaceae</taxon>
        <taxon>Flavobacterium</taxon>
    </lineage>
</organism>